<gene>
    <name evidence="2" type="ORF">F0357_11145</name>
</gene>
<dbReference type="InterPro" id="IPR052718">
    <property type="entry name" value="NmrA-type_oxidoreductase"/>
</dbReference>
<dbReference type="PANTHER" id="PTHR47129:SF1">
    <property type="entry name" value="NMRA-LIKE DOMAIN-CONTAINING PROTEIN"/>
    <property type="match status" value="1"/>
</dbReference>
<accession>A0A6A7Y483</accession>
<evidence type="ECO:0000259" key="1">
    <source>
        <dbReference type="Pfam" id="PF13460"/>
    </source>
</evidence>
<dbReference type="CDD" id="cd05269">
    <property type="entry name" value="TMR_SDR_a"/>
    <property type="match status" value="1"/>
</dbReference>
<evidence type="ECO:0000313" key="3">
    <source>
        <dbReference type="Proteomes" id="UP000332515"/>
    </source>
</evidence>
<reference evidence="2 3" key="1">
    <citation type="submission" date="2019-09" db="EMBL/GenBank/DDBJ databases">
        <title>Segnochrobactrum spirostomi gen. nov., sp. nov., isolated from the ciliate Spirostomum cf. yagiui and description of a novel family, Segnochrobactraceae fam. nov. within the order Rhizobiales of the class Alphaproteobacteria.</title>
        <authorList>
            <person name="Akter S."/>
            <person name="Shazib S.U.A."/>
            <person name="Shin M.K."/>
        </authorList>
    </citation>
    <scope>NUCLEOTIDE SEQUENCE [LARGE SCALE GENOMIC DNA]</scope>
    <source>
        <strain evidence="2 3">Sp-1</strain>
    </source>
</reference>
<dbReference type="PANTHER" id="PTHR47129">
    <property type="entry name" value="QUINONE OXIDOREDUCTASE 2"/>
    <property type="match status" value="1"/>
</dbReference>
<dbReference type="InterPro" id="IPR016040">
    <property type="entry name" value="NAD(P)-bd_dom"/>
</dbReference>
<evidence type="ECO:0000313" key="2">
    <source>
        <dbReference type="EMBL" id="MQT13187.1"/>
    </source>
</evidence>
<proteinExistence type="predicted"/>
<dbReference type="Pfam" id="PF13460">
    <property type="entry name" value="NAD_binding_10"/>
    <property type="match status" value="1"/>
</dbReference>
<dbReference type="SUPFAM" id="SSF51735">
    <property type="entry name" value="NAD(P)-binding Rossmann-fold domains"/>
    <property type="match status" value="1"/>
</dbReference>
<dbReference type="InterPro" id="IPR036291">
    <property type="entry name" value="NAD(P)-bd_dom_sf"/>
</dbReference>
<sequence length="291" mass="29895">MSTPSPRILVTGANGHLGRLTVQALVKSVPADRIVATARSKEAVADLAALGVETRVADYDKPETLIAAFAGIGRLLLISSSAIGQREPQHRNVIEAAKAAGVGFVAYTSLLHADTSQLGLRVEHLATEALLKASGLSFALLRNGWYTENYNGNIGPALEHGVVFGASGDGRIAAASRADYAAAAAAVLAGGDEHAGQVYELAGDTAFTLADWAAELSKLAGKPVAFNNLPAAEYQALLVKFGLPEGFAALLADSDTGASKGGLYDDSHTLSRLIGRPTTPLATVLAAALKG</sequence>
<dbReference type="EMBL" id="VWNA01000001">
    <property type="protein sequence ID" value="MQT13187.1"/>
    <property type="molecule type" value="Genomic_DNA"/>
</dbReference>
<dbReference type="Proteomes" id="UP000332515">
    <property type="component" value="Unassembled WGS sequence"/>
</dbReference>
<feature type="domain" description="NAD(P)-binding" evidence="1">
    <location>
        <begin position="12"/>
        <end position="188"/>
    </location>
</feature>
<organism evidence="2 3">
    <name type="scientific">Segnochrobactrum spirostomi</name>
    <dbReference type="NCBI Taxonomy" id="2608987"/>
    <lineage>
        <taxon>Bacteria</taxon>
        <taxon>Pseudomonadati</taxon>
        <taxon>Pseudomonadota</taxon>
        <taxon>Alphaproteobacteria</taxon>
        <taxon>Hyphomicrobiales</taxon>
        <taxon>Segnochrobactraceae</taxon>
        <taxon>Segnochrobactrum</taxon>
    </lineage>
</organism>
<dbReference type="AlphaFoldDB" id="A0A6A7Y483"/>
<comment type="caution">
    <text evidence="2">The sequence shown here is derived from an EMBL/GenBank/DDBJ whole genome shotgun (WGS) entry which is preliminary data.</text>
</comment>
<dbReference type="Gene3D" id="3.40.50.720">
    <property type="entry name" value="NAD(P)-binding Rossmann-like Domain"/>
    <property type="match status" value="1"/>
</dbReference>
<dbReference type="Gene3D" id="3.90.25.10">
    <property type="entry name" value="UDP-galactose 4-epimerase, domain 1"/>
    <property type="match status" value="1"/>
</dbReference>
<protein>
    <submittedName>
        <fullName evidence="2">SDR family oxidoreductase</fullName>
    </submittedName>
</protein>
<keyword evidence="3" id="KW-1185">Reference proteome</keyword>
<name>A0A6A7Y483_9HYPH</name>
<dbReference type="RefSeq" id="WP_153481187.1">
    <property type="nucleotide sequence ID" value="NZ_VWNA01000001.1"/>
</dbReference>